<dbReference type="EMBL" id="SJST01000008">
    <property type="protein sequence ID" value="TCD11915.1"/>
    <property type="molecule type" value="Genomic_DNA"/>
</dbReference>
<dbReference type="GO" id="GO:0006508">
    <property type="term" value="P:proteolysis"/>
    <property type="evidence" value="ECO:0007669"/>
    <property type="project" value="UniProtKB-KW"/>
</dbReference>
<dbReference type="PRINTS" id="PR00834">
    <property type="entry name" value="PROTEASES2C"/>
</dbReference>
<feature type="chain" id="PRO_5020391716" evidence="3">
    <location>
        <begin position="29"/>
        <end position="327"/>
    </location>
</feature>
<evidence type="ECO:0000313" key="6">
    <source>
        <dbReference type="Proteomes" id="UP000291301"/>
    </source>
</evidence>
<dbReference type="InterPro" id="IPR009003">
    <property type="entry name" value="Peptidase_S1_PA"/>
</dbReference>
<comment type="caution">
    <text evidence="5">The sequence shown here is derived from an EMBL/GenBank/DDBJ whole genome shotgun (WGS) entry which is preliminary data.</text>
</comment>
<dbReference type="InterPro" id="IPR051201">
    <property type="entry name" value="Chloro_Bact_Ser_Proteases"/>
</dbReference>
<dbReference type="PROSITE" id="PS50106">
    <property type="entry name" value="PDZ"/>
    <property type="match status" value="1"/>
</dbReference>
<accession>A0A4R0PAQ9</accession>
<evidence type="ECO:0000256" key="1">
    <source>
        <dbReference type="ARBA" id="ARBA00022670"/>
    </source>
</evidence>
<dbReference type="Pfam" id="PF13365">
    <property type="entry name" value="Trypsin_2"/>
    <property type="match status" value="1"/>
</dbReference>
<feature type="signal peptide" evidence="3">
    <location>
        <begin position="1"/>
        <end position="28"/>
    </location>
</feature>
<proteinExistence type="predicted"/>
<evidence type="ECO:0000256" key="3">
    <source>
        <dbReference type="SAM" id="SignalP"/>
    </source>
</evidence>
<dbReference type="SUPFAM" id="SSF50494">
    <property type="entry name" value="Trypsin-like serine proteases"/>
    <property type="match status" value="1"/>
</dbReference>
<evidence type="ECO:0000259" key="4">
    <source>
        <dbReference type="PROSITE" id="PS50106"/>
    </source>
</evidence>
<dbReference type="Gene3D" id="2.30.42.10">
    <property type="match status" value="1"/>
</dbReference>
<dbReference type="Proteomes" id="UP000291301">
    <property type="component" value="Unassembled WGS sequence"/>
</dbReference>
<dbReference type="InterPro" id="IPR036034">
    <property type="entry name" value="PDZ_sf"/>
</dbReference>
<feature type="domain" description="PDZ" evidence="4">
    <location>
        <begin position="218"/>
        <end position="309"/>
    </location>
</feature>
<sequence length="327" mass="35056">MKKPRQNRMLTSGLAAVVLLSAAGFSHGAEWRNDIADRAKRSVVAVIPVLPRDAVNNDEPEGTGFPVRDGNTILTADHVLGPATSVRLRLSDRRMMDAEIVVRDPETDMALLRISERITPLLLDGKVTPGDDVCVAGNAFGLGISLTCGIVSATEIRGIGFNRIEDFVQTDAAVNPGMSGGPLFSRAGRVAGMASAIFTKERDGNLGVNFAASIRMIEAFLADGLDGSIDRRPQGLLLRAEENRGENGRMRAKIVRVVAGSPEEGGGLRQGDFLIAINGLAVKGQADYLFATMLFPAPDTLIYTIVRDGKTQSIPITSQMEEEIRDE</sequence>
<keyword evidence="1 5" id="KW-0645">Protease</keyword>
<protein>
    <submittedName>
        <fullName evidence="5">Trypsin-like serine protease</fullName>
    </submittedName>
</protein>
<keyword evidence="3" id="KW-0732">Signal</keyword>
<keyword evidence="6" id="KW-1185">Reference proteome</keyword>
<dbReference type="GO" id="GO:0004252">
    <property type="term" value="F:serine-type endopeptidase activity"/>
    <property type="evidence" value="ECO:0007669"/>
    <property type="project" value="InterPro"/>
</dbReference>
<evidence type="ECO:0000313" key="5">
    <source>
        <dbReference type="EMBL" id="TCD11915.1"/>
    </source>
</evidence>
<dbReference type="InterPro" id="IPR001940">
    <property type="entry name" value="Peptidase_S1C"/>
</dbReference>
<evidence type="ECO:0000256" key="2">
    <source>
        <dbReference type="ARBA" id="ARBA00022801"/>
    </source>
</evidence>
<name>A0A4R0PAQ9_9HYPH</name>
<dbReference type="SUPFAM" id="SSF50156">
    <property type="entry name" value="PDZ domain-like"/>
    <property type="match status" value="1"/>
</dbReference>
<dbReference type="PANTHER" id="PTHR43343:SF3">
    <property type="entry name" value="PROTEASE DO-LIKE 8, CHLOROPLASTIC"/>
    <property type="match status" value="1"/>
</dbReference>
<gene>
    <name evidence="5" type="ORF">E0D97_16420</name>
</gene>
<dbReference type="SMART" id="SM00228">
    <property type="entry name" value="PDZ"/>
    <property type="match status" value="1"/>
</dbReference>
<organism evidence="5 6">
    <name type="scientific">Oricola cellulosilytica</name>
    <dbReference type="NCBI Taxonomy" id="1429082"/>
    <lineage>
        <taxon>Bacteria</taxon>
        <taxon>Pseudomonadati</taxon>
        <taxon>Pseudomonadota</taxon>
        <taxon>Alphaproteobacteria</taxon>
        <taxon>Hyphomicrobiales</taxon>
        <taxon>Ahrensiaceae</taxon>
        <taxon>Oricola</taxon>
    </lineage>
</organism>
<dbReference type="Gene3D" id="2.40.10.120">
    <property type="match status" value="1"/>
</dbReference>
<dbReference type="PANTHER" id="PTHR43343">
    <property type="entry name" value="PEPTIDASE S12"/>
    <property type="match status" value="1"/>
</dbReference>
<dbReference type="InterPro" id="IPR001478">
    <property type="entry name" value="PDZ"/>
</dbReference>
<reference evidence="5 6" key="1">
    <citation type="journal article" date="2015" name="Antonie Van Leeuwenhoek">
        <title>Oricola cellulosilytica gen. nov., sp. nov., a cellulose-degrading bacterium of the family Phyllobacteriaceae isolated from surface seashore water, and emended descriptions of Mesorhizobium loti and Phyllobacterium myrsinacearum.</title>
        <authorList>
            <person name="Hameed A."/>
            <person name="Shahina M."/>
            <person name="Lai W.A."/>
            <person name="Lin S.Y."/>
            <person name="Young L.S."/>
            <person name="Liu Y.C."/>
            <person name="Hsu Y.H."/>
            <person name="Young C.C."/>
        </authorList>
    </citation>
    <scope>NUCLEOTIDE SEQUENCE [LARGE SCALE GENOMIC DNA]</scope>
    <source>
        <strain evidence="5 6">KCTC 52183</strain>
    </source>
</reference>
<keyword evidence="2" id="KW-0378">Hydrolase</keyword>
<dbReference type="AlphaFoldDB" id="A0A4R0PAQ9"/>